<evidence type="ECO:0000259" key="5">
    <source>
        <dbReference type="Pfam" id="PF06657"/>
    </source>
</evidence>
<feature type="compositionally biased region" description="Low complexity" evidence="4">
    <location>
        <begin position="312"/>
        <end position="321"/>
    </location>
</feature>
<evidence type="ECO:0000256" key="3">
    <source>
        <dbReference type="SAM" id="Coils"/>
    </source>
</evidence>
<feature type="coiled-coil region" evidence="3">
    <location>
        <begin position="545"/>
        <end position="614"/>
    </location>
</feature>
<feature type="domain" description="PPC89 centrosome localisation" evidence="6">
    <location>
        <begin position="555"/>
        <end position="630"/>
    </location>
</feature>
<reference evidence="7 8" key="1">
    <citation type="submission" date="2014-04" db="EMBL/GenBank/DDBJ databases">
        <authorList>
            <consortium name="DOE Joint Genome Institute"/>
            <person name="Kuo A."/>
            <person name="Kohler A."/>
            <person name="Nagy L.G."/>
            <person name="Floudas D."/>
            <person name="Copeland A."/>
            <person name="Barry K.W."/>
            <person name="Cichocki N."/>
            <person name="Veneault-Fourrey C."/>
            <person name="LaButti K."/>
            <person name="Lindquist E.A."/>
            <person name="Lipzen A."/>
            <person name="Lundell T."/>
            <person name="Morin E."/>
            <person name="Murat C."/>
            <person name="Sun H."/>
            <person name="Tunlid A."/>
            <person name="Henrissat B."/>
            <person name="Grigoriev I.V."/>
            <person name="Hibbett D.S."/>
            <person name="Martin F."/>
            <person name="Nordberg H.P."/>
            <person name="Cantor M.N."/>
            <person name="Hua S.X."/>
        </authorList>
    </citation>
    <scope>NUCLEOTIDE SEQUENCE [LARGE SCALE GENOMIC DNA]</scope>
    <source>
        <strain evidence="7 8">LaAM-08-1</strain>
    </source>
</reference>
<proteinExistence type="predicted"/>
<dbReference type="InterPro" id="IPR024957">
    <property type="entry name" value="Cep57_MT-bd_dom"/>
</dbReference>
<evidence type="ECO:0000256" key="4">
    <source>
        <dbReference type="SAM" id="MobiDB-lite"/>
    </source>
</evidence>
<keyword evidence="8" id="KW-1185">Reference proteome</keyword>
<feature type="domain" description="Cep57 centrosome microtubule-binding" evidence="5">
    <location>
        <begin position="968"/>
        <end position="1041"/>
    </location>
</feature>
<evidence type="ECO:0000256" key="1">
    <source>
        <dbReference type="ARBA" id="ARBA00004496"/>
    </source>
</evidence>
<dbReference type="GO" id="GO:0008017">
    <property type="term" value="F:microtubule binding"/>
    <property type="evidence" value="ECO:0007669"/>
    <property type="project" value="InterPro"/>
</dbReference>
<keyword evidence="3" id="KW-0175">Coiled coil</keyword>
<dbReference type="OrthoDB" id="76453at2759"/>
<gene>
    <name evidence="7" type="ORF">K443DRAFT_109141</name>
</gene>
<dbReference type="InterPro" id="IPR025925">
    <property type="entry name" value="PPC89_CLD"/>
</dbReference>
<name>A0A0C9WTE7_9AGAR</name>
<feature type="compositionally biased region" description="Low complexity" evidence="4">
    <location>
        <begin position="215"/>
        <end position="237"/>
    </location>
</feature>
<feature type="compositionally biased region" description="Low complexity" evidence="4">
    <location>
        <begin position="821"/>
        <end position="842"/>
    </location>
</feature>
<dbReference type="AlphaFoldDB" id="A0A0C9WTE7"/>
<evidence type="ECO:0000256" key="2">
    <source>
        <dbReference type="ARBA" id="ARBA00022490"/>
    </source>
</evidence>
<feature type="region of interest" description="Disordered" evidence="4">
    <location>
        <begin position="1056"/>
        <end position="1079"/>
    </location>
</feature>
<organism evidence="7 8">
    <name type="scientific">Laccaria amethystina LaAM-08-1</name>
    <dbReference type="NCBI Taxonomy" id="1095629"/>
    <lineage>
        <taxon>Eukaryota</taxon>
        <taxon>Fungi</taxon>
        <taxon>Dikarya</taxon>
        <taxon>Basidiomycota</taxon>
        <taxon>Agaricomycotina</taxon>
        <taxon>Agaricomycetes</taxon>
        <taxon>Agaricomycetidae</taxon>
        <taxon>Agaricales</taxon>
        <taxon>Agaricineae</taxon>
        <taxon>Hydnangiaceae</taxon>
        <taxon>Laccaria</taxon>
    </lineage>
</organism>
<evidence type="ECO:0000313" key="7">
    <source>
        <dbReference type="EMBL" id="KIJ95225.1"/>
    </source>
</evidence>
<feature type="compositionally biased region" description="Polar residues" evidence="4">
    <location>
        <begin position="301"/>
        <end position="311"/>
    </location>
</feature>
<dbReference type="GO" id="GO:0005737">
    <property type="term" value="C:cytoplasm"/>
    <property type="evidence" value="ECO:0007669"/>
    <property type="project" value="UniProtKB-SubCell"/>
</dbReference>
<feature type="region of interest" description="Disordered" evidence="4">
    <location>
        <begin position="42"/>
        <end position="65"/>
    </location>
</feature>
<dbReference type="HOGENOM" id="CLU_007735_0_0_1"/>
<feature type="compositionally biased region" description="Basic and acidic residues" evidence="4">
    <location>
        <begin position="740"/>
        <end position="753"/>
    </location>
</feature>
<feature type="compositionally biased region" description="Acidic residues" evidence="4">
    <location>
        <begin position="790"/>
        <end position="800"/>
    </location>
</feature>
<accession>A0A0C9WTE7</accession>
<comment type="subcellular location">
    <subcellularLocation>
        <location evidence="1">Cytoplasm</location>
    </subcellularLocation>
</comment>
<dbReference type="Proteomes" id="UP000054477">
    <property type="component" value="Unassembled WGS sequence"/>
</dbReference>
<feature type="compositionally biased region" description="Acidic residues" evidence="4">
    <location>
        <begin position="650"/>
        <end position="672"/>
    </location>
</feature>
<protein>
    <recommendedName>
        <fullName evidence="9">Cep57 centrosome microtubule-binding domain-containing protein</fullName>
    </recommendedName>
</protein>
<evidence type="ECO:0000259" key="6">
    <source>
        <dbReference type="Pfam" id="PF14197"/>
    </source>
</evidence>
<feature type="region of interest" description="Disordered" evidence="4">
    <location>
        <begin position="215"/>
        <end position="418"/>
    </location>
</feature>
<feature type="compositionally biased region" description="Polar residues" evidence="4">
    <location>
        <begin position="712"/>
        <end position="725"/>
    </location>
</feature>
<dbReference type="Pfam" id="PF14197">
    <property type="entry name" value="Cep57_CLD_2"/>
    <property type="match status" value="1"/>
</dbReference>
<dbReference type="EMBL" id="KN838763">
    <property type="protein sequence ID" value="KIJ95225.1"/>
    <property type="molecule type" value="Genomic_DNA"/>
</dbReference>
<evidence type="ECO:0008006" key="9">
    <source>
        <dbReference type="Google" id="ProtNLM"/>
    </source>
</evidence>
<keyword evidence="2" id="KW-0963">Cytoplasm</keyword>
<sequence>MMKKRTAKGSVLDISIRGDEQEQHRIQLEHNLQHTDLSLRLSSASDDDGDEDHHNHNYKRQNASSVEYGRHNSAPDPFPEFPSYAAHRSRDLYGDEDTHSQVAAWSYRTGDDEEGINPYGGESVSTAAHHASALTLSAGLGGGRHARRDISISGAEYDPERPLHEMIAGVDSKLSVFDMEPSRSKYPGMGSVTYDPLVVDSTAELDRILKSGYAAPPSLRSRLGSPLSSASSAASDSEGGGNGTPARPKLSDHLRHVSFSPKRPRSAQSNRTASPVPMMSPLGGRAQNESMNAPTPRPSRKSNIFPSYASSPVQQPDVRVQPPTPSTTGSKLGRSTKSEKLSSSVSRSQQHQGESSSSNNPRPSAPLFREDPERNPFSNIGNQTVEVSFAPSASVRRPTPRKSSMRDTTQTPRGKVQLPDVTGLTSAVESPAKFGIEYAAYRADDRPRDSEARLLQTLSAVQTQLHHLNEENGISRRRVRELELELEECKREVARERTRLMEREEVIVQQQRDISISKRKGAKGKGKAREVDFEQSEVGEASVRYKEAVEEKKALEALINSLRTHLTRLTSELASHQELLMELRNLRESDSRALKEKGNEIVRLKEEVERVAGEVEVLRGVVEEGLKERRMAREVSGVQESLADVAMSRDEEEPEEEEEEDREEEEEEEEEGLEYRSQEEEEDEEPEHFDHSSSGANINLGDKTMRTDHATIGSSANLGASTITTAPGERDEQLLDMEDIERISAEVEERRSDASLVSLTRSRRSRSPSPVRASSPPPTPTRSQRRAAVAEEEEEEEEEGTERAVSPALTSYHHQQRLGHRQQQQRQKPSSSSSSRPSAPIPGQTARHTRRSHPPQPEELETPFPQIRGERLERLFFSAPEHNAKTCTVCYRRRDRDRPSSPSWVKHRQHQHPQAEEEEDEEDEGFAEGSDDVPGPAESKGKQRDIGQGQGHVTFSENPAYWRQAGQKEGLPPQTVVMRVIRELEDDFTHYKSIYVELADQYKDMDAVSNVRKRNILAQHLREVVDILEQKGDQIASLSDLLSFKDKPVAESVVPGYARPRSVPGGPSSVWSRKGRRPS</sequence>
<feature type="region of interest" description="Disordered" evidence="4">
    <location>
        <begin position="629"/>
        <end position="954"/>
    </location>
</feature>
<feature type="compositionally biased region" description="Polar residues" evidence="4">
    <location>
        <begin position="376"/>
        <end position="386"/>
    </location>
</feature>
<evidence type="ECO:0000313" key="8">
    <source>
        <dbReference type="Proteomes" id="UP000054477"/>
    </source>
</evidence>
<reference evidence="8" key="2">
    <citation type="submission" date="2015-01" db="EMBL/GenBank/DDBJ databases">
        <title>Evolutionary Origins and Diversification of the Mycorrhizal Mutualists.</title>
        <authorList>
            <consortium name="DOE Joint Genome Institute"/>
            <consortium name="Mycorrhizal Genomics Consortium"/>
            <person name="Kohler A."/>
            <person name="Kuo A."/>
            <person name="Nagy L.G."/>
            <person name="Floudas D."/>
            <person name="Copeland A."/>
            <person name="Barry K.W."/>
            <person name="Cichocki N."/>
            <person name="Veneault-Fourrey C."/>
            <person name="LaButti K."/>
            <person name="Lindquist E.A."/>
            <person name="Lipzen A."/>
            <person name="Lundell T."/>
            <person name="Morin E."/>
            <person name="Murat C."/>
            <person name="Riley R."/>
            <person name="Ohm R."/>
            <person name="Sun H."/>
            <person name="Tunlid A."/>
            <person name="Henrissat B."/>
            <person name="Grigoriev I.V."/>
            <person name="Hibbett D.S."/>
            <person name="Martin F."/>
        </authorList>
    </citation>
    <scope>NUCLEOTIDE SEQUENCE [LARGE SCALE GENOMIC DNA]</scope>
    <source>
        <strain evidence="8">LaAM-08-1</strain>
    </source>
</reference>
<feature type="compositionally biased region" description="Acidic residues" evidence="4">
    <location>
        <begin position="916"/>
        <end position="931"/>
    </location>
</feature>
<feature type="coiled-coil region" evidence="3">
    <location>
        <begin position="465"/>
        <end position="506"/>
    </location>
</feature>
<dbReference type="Pfam" id="PF06657">
    <property type="entry name" value="Cep57_MT_bd"/>
    <property type="match status" value="1"/>
</dbReference>